<keyword evidence="9 12" id="KW-0472">Membrane</keyword>
<dbReference type="PANTHER" id="PTHR22926:SF5">
    <property type="entry name" value="PHOSPHO-N-ACETYLMURAMOYL-PENTAPEPTIDE-TRANSFERASE HOMOLOG"/>
    <property type="match status" value="1"/>
</dbReference>
<evidence type="ECO:0000313" key="15">
    <source>
        <dbReference type="EMBL" id="ADY62213.1"/>
    </source>
</evidence>
<keyword evidence="12" id="KW-0997">Cell inner membrane</keyword>
<keyword evidence="3 12" id="KW-0132">Cell division</keyword>
<comment type="function">
    <text evidence="12">Catalyzes the initial step of the lipid cycle reactions in the biosynthesis of the cell wall peptidoglycan: transfers peptidoglycan precursor phospho-MurNAc-pentapeptide from UDP-MurNAc-pentapeptide onto the lipid carrier undecaprenyl phosphate, yielding undecaprenyl-pyrophosphoryl-MurNAc-pentapeptide, known as lipid I.</text>
</comment>
<feature type="transmembrane region" description="Helical" evidence="12">
    <location>
        <begin position="296"/>
        <end position="316"/>
    </location>
</feature>
<gene>
    <name evidence="12" type="primary">mraY</name>
    <name evidence="15" type="ordered locus">Plabr_4642</name>
</gene>
<dbReference type="GO" id="GO:0071555">
    <property type="term" value="P:cell wall organization"/>
    <property type="evidence" value="ECO:0007669"/>
    <property type="project" value="UniProtKB-KW"/>
</dbReference>
<evidence type="ECO:0000256" key="1">
    <source>
        <dbReference type="ARBA" id="ARBA00004141"/>
    </source>
</evidence>
<evidence type="ECO:0000256" key="2">
    <source>
        <dbReference type="ARBA" id="ARBA00005583"/>
    </source>
</evidence>
<comment type="subcellular location">
    <subcellularLocation>
        <location evidence="12">Cell inner membrane</location>
        <topology evidence="12">Multi-pass membrane protein</topology>
    </subcellularLocation>
    <subcellularLocation>
        <location evidence="1">Membrane</location>
        <topology evidence="1">Multi-pass membrane protein</topology>
    </subcellularLocation>
</comment>
<keyword evidence="10 12" id="KW-0131">Cell cycle</keyword>
<feature type="transmembrane region" description="Helical" evidence="12">
    <location>
        <begin position="239"/>
        <end position="263"/>
    </location>
</feature>
<evidence type="ECO:0000256" key="11">
    <source>
        <dbReference type="ARBA" id="ARBA00023316"/>
    </source>
</evidence>
<dbReference type="EC" id="2.7.8.13" evidence="12 13"/>
<reference evidence="16" key="1">
    <citation type="submission" date="2011-02" db="EMBL/GenBank/DDBJ databases">
        <title>The complete genome of Planctomyces brasiliensis DSM 5305.</title>
        <authorList>
            <person name="Lucas S."/>
            <person name="Copeland A."/>
            <person name="Lapidus A."/>
            <person name="Bruce D."/>
            <person name="Goodwin L."/>
            <person name="Pitluck S."/>
            <person name="Kyrpides N."/>
            <person name="Mavromatis K."/>
            <person name="Pagani I."/>
            <person name="Ivanova N."/>
            <person name="Ovchinnikova G."/>
            <person name="Lu M."/>
            <person name="Detter J.C."/>
            <person name="Han C."/>
            <person name="Land M."/>
            <person name="Hauser L."/>
            <person name="Markowitz V."/>
            <person name="Cheng J.-F."/>
            <person name="Hugenholtz P."/>
            <person name="Woyke T."/>
            <person name="Wu D."/>
            <person name="Tindall B."/>
            <person name="Pomrenke H.G."/>
            <person name="Brambilla E."/>
            <person name="Klenk H.-P."/>
            <person name="Eisen J.A."/>
        </authorList>
    </citation>
    <scope>NUCLEOTIDE SEQUENCE [LARGE SCALE GENOMIC DNA]</scope>
    <source>
        <strain evidence="16">ATCC 49424 / DSM 5305 / JCM 21570 / NBRC 103401 / IFAM 1448</strain>
    </source>
</reference>
<accession>F0SPA5</accession>
<dbReference type="GO" id="GO:0008360">
    <property type="term" value="P:regulation of cell shape"/>
    <property type="evidence" value="ECO:0007669"/>
    <property type="project" value="UniProtKB-KW"/>
</dbReference>
<feature type="transmembrane region" description="Helical" evidence="12">
    <location>
        <begin position="28"/>
        <end position="51"/>
    </location>
</feature>
<evidence type="ECO:0000256" key="4">
    <source>
        <dbReference type="ARBA" id="ARBA00022679"/>
    </source>
</evidence>
<dbReference type="eggNOG" id="COG0472">
    <property type="taxonomic scope" value="Bacteria"/>
</dbReference>
<keyword evidence="16" id="KW-1185">Reference proteome</keyword>
<proteinExistence type="inferred from homology"/>
<feature type="transmembrane region" description="Helical" evidence="12">
    <location>
        <begin position="206"/>
        <end position="227"/>
    </location>
</feature>
<comment type="similarity">
    <text evidence="2 12">Belongs to the glycosyltransferase 4 family. MraY subfamily.</text>
</comment>
<keyword evidence="8 12" id="KW-1133">Transmembrane helix</keyword>
<dbReference type="STRING" id="756272.Plabr_4642"/>
<dbReference type="PROSITE" id="PS01347">
    <property type="entry name" value="MRAY_1"/>
    <property type="match status" value="1"/>
</dbReference>
<evidence type="ECO:0000256" key="12">
    <source>
        <dbReference type="HAMAP-Rule" id="MF_00038"/>
    </source>
</evidence>
<name>F0SPA5_RUBBR</name>
<feature type="transmembrane region" description="Helical" evidence="12">
    <location>
        <begin position="345"/>
        <end position="364"/>
    </location>
</feature>
<dbReference type="Pfam" id="PF00953">
    <property type="entry name" value="Glycos_transf_4"/>
    <property type="match status" value="1"/>
</dbReference>
<evidence type="ECO:0000256" key="13">
    <source>
        <dbReference type="NCBIfam" id="TIGR00445"/>
    </source>
</evidence>
<feature type="transmembrane region" description="Helical" evidence="12">
    <location>
        <begin position="81"/>
        <end position="99"/>
    </location>
</feature>
<sequence>MVLWLLRHVWPLFQQVERHTSGDSRVYLTFRIAMASVTAFMLALLFGPLAIRWLKKHFRERVASASTMLDTLHAGKNDTPTMGGVFILAAVVLSTLIWGNLTNGYVLLCLFVAISFLALGAIDDWTKLSTKTKGLTARTKFRVQWVLALIAGGILYGQQSQVPAGLDLVWPIGNVTLSLGIGFIFWAALVIVATSNSVNLTDGLDGLAGGATVFSGGAYIALCYLAGHTVLSSYFAIPHIPGAGEAGVVIGALVGAMLGFLWYNCHPAQVFMGDAGSLPVGALLGLAALITRQEVLLIIIGGVFVVETLSVILQVGSYKLTGKRILVCSPLHNHFVLSGQNEMKVVIRFWICSALLSILALASLKIL</sequence>
<dbReference type="InterPro" id="IPR000715">
    <property type="entry name" value="Glycosyl_transferase_4"/>
</dbReference>
<keyword evidence="6 12" id="KW-0133">Cell shape</keyword>
<evidence type="ECO:0000256" key="8">
    <source>
        <dbReference type="ARBA" id="ARBA00022989"/>
    </source>
</evidence>
<comment type="cofactor">
    <cofactor evidence="12 14">
        <name>Mg(2+)</name>
        <dbReference type="ChEBI" id="CHEBI:18420"/>
    </cofactor>
</comment>
<feature type="transmembrane region" description="Helical" evidence="12">
    <location>
        <begin position="143"/>
        <end position="162"/>
    </location>
</feature>
<comment type="catalytic activity">
    <reaction evidence="12">
        <text>UDP-N-acetyl-alpha-D-muramoyl-L-alanyl-gamma-D-glutamyl-meso-2,6-diaminopimeloyl-D-alanyl-D-alanine + di-trans,octa-cis-undecaprenyl phosphate = di-trans,octa-cis-undecaprenyl diphospho-N-acetyl-alpha-D-muramoyl-L-alanyl-D-glutamyl-meso-2,6-diaminopimeloyl-D-alanyl-D-alanine + UMP</text>
        <dbReference type="Rhea" id="RHEA:28386"/>
        <dbReference type="ChEBI" id="CHEBI:57865"/>
        <dbReference type="ChEBI" id="CHEBI:60392"/>
        <dbReference type="ChEBI" id="CHEBI:61386"/>
        <dbReference type="ChEBI" id="CHEBI:61387"/>
        <dbReference type="EC" id="2.7.8.13"/>
    </reaction>
</comment>
<protein>
    <recommendedName>
        <fullName evidence="12 13">Phospho-N-acetylmuramoyl-pentapeptide-transferase</fullName>
        <ecNumber evidence="12 13">2.7.8.13</ecNumber>
    </recommendedName>
    <alternativeName>
        <fullName evidence="12">UDP-MurNAc-pentapeptide phosphotransferase</fullName>
    </alternativeName>
</protein>
<dbReference type="OrthoDB" id="9805475at2"/>
<keyword evidence="7 12" id="KW-0573">Peptidoglycan synthesis</keyword>
<keyword evidence="5 12" id="KW-0812">Transmembrane</keyword>
<evidence type="ECO:0000256" key="14">
    <source>
        <dbReference type="PIRSR" id="PIRSR600715-1"/>
    </source>
</evidence>
<dbReference type="GO" id="GO:0005886">
    <property type="term" value="C:plasma membrane"/>
    <property type="evidence" value="ECO:0007669"/>
    <property type="project" value="UniProtKB-SubCell"/>
</dbReference>
<dbReference type="AlphaFoldDB" id="F0SPA5"/>
<dbReference type="EMBL" id="CP002546">
    <property type="protein sequence ID" value="ADY62213.1"/>
    <property type="molecule type" value="Genomic_DNA"/>
</dbReference>
<keyword evidence="4 12" id="KW-0808">Transferase</keyword>
<dbReference type="InterPro" id="IPR003524">
    <property type="entry name" value="PNAcMuramoyl-5peptid_Trfase"/>
</dbReference>
<feature type="binding site" evidence="14">
    <location>
        <position position="199"/>
    </location>
    <ligand>
        <name>Mg(2+)</name>
        <dbReference type="ChEBI" id="CHEBI:18420"/>
    </ligand>
</feature>
<dbReference type="PANTHER" id="PTHR22926">
    <property type="entry name" value="PHOSPHO-N-ACETYLMURAMOYL-PENTAPEPTIDE-TRANSFERASE"/>
    <property type="match status" value="1"/>
</dbReference>
<evidence type="ECO:0000313" key="16">
    <source>
        <dbReference type="Proteomes" id="UP000006860"/>
    </source>
</evidence>
<dbReference type="Pfam" id="PF10555">
    <property type="entry name" value="MraY_sig1"/>
    <property type="match status" value="1"/>
</dbReference>
<comment type="pathway">
    <text evidence="12">Cell wall biogenesis; peptidoglycan biosynthesis.</text>
</comment>
<dbReference type="PROSITE" id="PS01348">
    <property type="entry name" value="MRAY_2"/>
    <property type="match status" value="1"/>
</dbReference>
<keyword evidence="12 14" id="KW-0460">Magnesium</keyword>
<dbReference type="CDD" id="cd06852">
    <property type="entry name" value="GT_MraY"/>
    <property type="match status" value="1"/>
</dbReference>
<evidence type="ECO:0000256" key="10">
    <source>
        <dbReference type="ARBA" id="ARBA00023306"/>
    </source>
</evidence>
<evidence type="ECO:0000256" key="9">
    <source>
        <dbReference type="ARBA" id="ARBA00023136"/>
    </source>
</evidence>
<evidence type="ECO:0000256" key="7">
    <source>
        <dbReference type="ARBA" id="ARBA00022984"/>
    </source>
</evidence>
<dbReference type="Proteomes" id="UP000006860">
    <property type="component" value="Chromosome"/>
</dbReference>
<feature type="transmembrane region" description="Helical" evidence="12">
    <location>
        <begin position="105"/>
        <end position="122"/>
    </location>
</feature>
<dbReference type="NCBIfam" id="TIGR00445">
    <property type="entry name" value="mraY"/>
    <property type="match status" value="1"/>
</dbReference>
<evidence type="ECO:0000256" key="5">
    <source>
        <dbReference type="ARBA" id="ARBA00022692"/>
    </source>
</evidence>
<keyword evidence="11 12" id="KW-0961">Cell wall biogenesis/degradation</keyword>
<dbReference type="HOGENOM" id="CLU_023982_0_0_0"/>
<keyword evidence="12" id="KW-1003">Cell membrane</keyword>
<dbReference type="UniPathway" id="UPA00219"/>
<dbReference type="InterPro" id="IPR018480">
    <property type="entry name" value="PNAcMuramoyl-5peptid_Trfase_CS"/>
</dbReference>
<feature type="binding site" evidence="14">
    <location>
        <position position="274"/>
    </location>
    <ligand>
        <name>Mg(2+)</name>
        <dbReference type="ChEBI" id="CHEBI:18420"/>
    </ligand>
</feature>
<organism evidence="15 16">
    <name type="scientific">Rubinisphaera brasiliensis (strain ATCC 49424 / DSM 5305 / JCM 21570 / IAM 15109 / NBRC 103401 / IFAM 1448)</name>
    <name type="common">Planctomyces brasiliensis</name>
    <dbReference type="NCBI Taxonomy" id="756272"/>
    <lineage>
        <taxon>Bacteria</taxon>
        <taxon>Pseudomonadati</taxon>
        <taxon>Planctomycetota</taxon>
        <taxon>Planctomycetia</taxon>
        <taxon>Planctomycetales</taxon>
        <taxon>Planctomycetaceae</taxon>
        <taxon>Rubinisphaera</taxon>
    </lineage>
</organism>
<dbReference type="GO" id="GO:0009252">
    <property type="term" value="P:peptidoglycan biosynthetic process"/>
    <property type="evidence" value="ECO:0007669"/>
    <property type="project" value="UniProtKB-UniRule"/>
</dbReference>
<dbReference type="KEGG" id="pbs:Plabr_4642"/>
<evidence type="ECO:0000256" key="3">
    <source>
        <dbReference type="ARBA" id="ARBA00022618"/>
    </source>
</evidence>
<dbReference type="GO" id="GO:0051301">
    <property type="term" value="P:cell division"/>
    <property type="evidence" value="ECO:0007669"/>
    <property type="project" value="UniProtKB-KW"/>
</dbReference>
<dbReference type="RefSeq" id="WP_013630917.1">
    <property type="nucleotide sequence ID" value="NC_015174.1"/>
</dbReference>
<dbReference type="HAMAP" id="MF_00038">
    <property type="entry name" value="MraY"/>
    <property type="match status" value="1"/>
</dbReference>
<dbReference type="GO" id="GO:0051992">
    <property type="term" value="F:UDP-N-acetylmuramoyl-L-alanyl-D-glutamyl-meso-2,6-diaminopimelyl-D-alanyl-D-alanine:undecaprenyl-phosphate transferase activity"/>
    <property type="evidence" value="ECO:0007669"/>
    <property type="project" value="RHEA"/>
</dbReference>
<evidence type="ECO:0000256" key="6">
    <source>
        <dbReference type="ARBA" id="ARBA00022960"/>
    </source>
</evidence>
<feature type="transmembrane region" description="Helical" evidence="12">
    <location>
        <begin position="168"/>
        <end position="194"/>
    </location>
</feature>
<keyword evidence="12 14" id="KW-0479">Metal-binding</keyword>
<dbReference type="GO" id="GO:0008963">
    <property type="term" value="F:phospho-N-acetylmuramoyl-pentapeptide-transferase activity"/>
    <property type="evidence" value="ECO:0007669"/>
    <property type="project" value="UniProtKB-UniRule"/>
</dbReference>
<dbReference type="GO" id="GO:0046872">
    <property type="term" value="F:metal ion binding"/>
    <property type="evidence" value="ECO:0007669"/>
    <property type="project" value="UniProtKB-KW"/>
</dbReference>